<name>E5R3N3_ARTGP</name>
<dbReference type="AlphaFoldDB" id="E5R3N3"/>
<reference evidence="3" key="1">
    <citation type="journal article" date="2012" name="MBio">
        <title>Comparative genome analysis of Trichophyton rubrum and related dermatophytes reveals candidate genes involved in infection.</title>
        <authorList>
            <person name="Martinez D.A."/>
            <person name="Oliver B.G."/>
            <person name="Graeser Y."/>
            <person name="Goldberg J.M."/>
            <person name="Li W."/>
            <person name="Martinez-Rossi N.M."/>
            <person name="Monod M."/>
            <person name="Shelest E."/>
            <person name="Barton R.C."/>
            <person name="Birch E."/>
            <person name="Brakhage A.A."/>
            <person name="Chen Z."/>
            <person name="Gurr S.J."/>
            <person name="Heiman D."/>
            <person name="Heitman J."/>
            <person name="Kosti I."/>
            <person name="Rossi A."/>
            <person name="Saif S."/>
            <person name="Samalova M."/>
            <person name="Saunders C.W."/>
            <person name="Shea T."/>
            <person name="Summerbell R.C."/>
            <person name="Xu J."/>
            <person name="Young S."/>
            <person name="Zeng Q."/>
            <person name="Birren B.W."/>
            <person name="Cuomo C.A."/>
            <person name="White T.C."/>
        </authorList>
    </citation>
    <scope>NUCLEOTIDE SEQUENCE [LARGE SCALE GENOMIC DNA]</scope>
    <source>
        <strain evidence="3">ATCC MYA-4604 / CBS 118893</strain>
    </source>
</reference>
<accession>E5R3N3</accession>
<dbReference type="InParanoid" id="E5R3N3"/>
<dbReference type="EMBL" id="DS989822">
    <property type="protein sequence ID" value="EFQ97157.1"/>
    <property type="molecule type" value="Genomic_DNA"/>
</dbReference>
<dbReference type="RefSeq" id="XP_003176109.1">
    <property type="nucleotide sequence ID" value="XM_003176061.1"/>
</dbReference>
<sequence>MLHMLLRETSGKVKGTEVVADRKLATSIVTEEWILVSDIGLLQWRVSNLYSLGMNRLSILYGVLVGTSTWAMFLLAQHYQRDHPQGCQWRPKAAYLRASHCLRGEQEICSAEDETCMDHG</sequence>
<protein>
    <submittedName>
        <fullName evidence="2">Uncharacterized protein</fullName>
    </submittedName>
</protein>
<keyword evidence="1" id="KW-1133">Transmembrane helix</keyword>
<gene>
    <name evidence="2" type="ORF">MGYG_00200</name>
</gene>
<dbReference type="HOGENOM" id="CLU_2049126_0_0_1"/>
<dbReference type="GeneID" id="10031421"/>
<organism evidence="3">
    <name type="scientific">Arthroderma gypseum (strain ATCC MYA-4604 / CBS 118893)</name>
    <name type="common">Microsporum gypseum</name>
    <dbReference type="NCBI Taxonomy" id="535722"/>
    <lineage>
        <taxon>Eukaryota</taxon>
        <taxon>Fungi</taxon>
        <taxon>Dikarya</taxon>
        <taxon>Ascomycota</taxon>
        <taxon>Pezizomycotina</taxon>
        <taxon>Eurotiomycetes</taxon>
        <taxon>Eurotiomycetidae</taxon>
        <taxon>Onygenales</taxon>
        <taxon>Arthrodermataceae</taxon>
        <taxon>Nannizzia</taxon>
    </lineage>
</organism>
<evidence type="ECO:0000256" key="1">
    <source>
        <dbReference type="SAM" id="Phobius"/>
    </source>
</evidence>
<keyword evidence="3" id="KW-1185">Reference proteome</keyword>
<feature type="transmembrane region" description="Helical" evidence="1">
    <location>
        <begin position="58"/>
        <end position="76"/>
    </location>
</feature>
<keyword evidence="1" id="KW-0812">Transmembrane</keyword>
<dbReference type="Proteomes" id="UP000002669">
    <property type="component" value="Unassembled WGS sequence"/>
</dbReference>
<keyword evidence="1" id="KW-0472">Membrane</keyword>
<evidence type="ECO:0000313" key="2">
    <source>
        <dbReference type="EMBL" id="EFQ97157.1"/>
    </source>
</evidence>
<dbReference type="VEuPathDB" id="FungiDB:MGYG_00200"/>
<evidence type="ECO:0000313" key="3">
    <source>
        <dbReference type="Proteomes" id="UP000002669"/>
    </source>
</evidence>
<proteinExistence type="predicted"/>